<name>A0A9W8L193_9FUNG</name>
<evidence type="ECO:0000313" key="4">
    <source>
        <dbReference type="Proteomes" id="UP001151518"/>
    </source>
</evidence>
<dbReference type="InterPro" id="IPR035999">
    <property type="entry name" value="Sec7_dom_sf"/>
</dbReference>
<dbReference type="CDD" id="cd00171">
    <property type="entry name" value="Sec7"/>
    <property type="match status" value="1"/>
</dbReference>
<dbReference type="InterPro" id="IPR000904">
    <property type="entry name" value="Sec7_dom"/>
</dbReference>
<gene>
    <name evidence="3" type="primary">GEA2</name>
    <name evidence="3" type="ORF">GGI25_000236</name>
</gene>
<comment type="caution">
    <text evidence="3">The sequence shown here is derived from an EMBL/GenBank/DDBJ whole genome shotgun (WGS) entry which is preliminary data.</text>
</comment>
<accession>A0A9W8L193</accession>
<feature type="region of interest" description="Disordered" evidence="1">
    <location>
        <begin position="1899"/>
        <end position="1918"/>
    </location>
</feature>
<dbReference type="Proteomes" id="UP001151518">
    <property type="component" value="Unassembled WGS sequence"/>
</dbReference>
<dbReference type="PANTHER" id="PTHR10663">
    <property type="entry name" value="GUANYL-NUCLEOTIDE EXCHANGE FACTOR"/>
    <property type="match status" value="1"/>
</dbReference>
<feature type="region of interest" description="Disordered" evidence="1">
    <location>
        <begin position="1"/>
        <end position="20"/>
    </location>
</feature>
<dbReference type="EMBL" id="JANBTW010000002">
    <property type="protein sequence ID" value="KAJ2680932.1"/>
    <property type="molecule type" value="Genomic_DNA"/>
</dbReference>
<evidence type="ECO:0000256" key="1">
    <source>
        <dbReference type="SAM" id="MobiDB-lite"/>
    </source>
</evidence>
<feature type="domain" description="SEC7" evidence="2">
    <location>
        <begin position="803"/>
        <end position="993"/>
    </location>
</feature>
<organism evidence="3 4">
    <name type="scientific">Coemansia spiralis</name>
    <dbReference type="NCBI Taxonomy" id="417178"/>
    <lineage>
        <taxon>Eukaryota</taxon>
        <taxon>Fungi</taxon>
        <taxon>Fungi incertae sedis</taxon>
        <taxon>Zoopagomycota</taxon>
        <taxon>Kickxellomycotina</taxon>
        <taxon>Kickxellomycetes</taxon>
        <taxon>Kickxellales</taxon>
        <taxon>Kickxellaceae</taxon>
        <taxon>Coemansia</taxon>
    </lineage>
</organism>
<dbReference type="SMART" id="SM00222">
    <property type="entry name" value="Sec7"/>
    <property type="match status" value="1"/>
</dbReference>
<dbReference type="Pfam" id="PF12783">
    <property type="entry name" value="Sec7-like_HUS"/>
    <property type="match status" value="1"/>
</dbReference>
<dbReference type="GO" id="GO:0005085">
    <property type="term" value="F:guanyl-nucleotide exchange factor activity"/>
    <property type="evidence" value="ECO:0007669"/>
    <property type="project" value="InterPro"/>
</dbReference>
<protein>
    <submittedName>
        <fullName evidence="3">GDP/GTP exchange factor for ARF</fullName>
    </submittedName>
</protein>
<dbReference type="Gene3D" id="1.10.220.20">
    <property type="match status" value="1"/>
</dbReference>
<reference evidence="3" key="1">
    <citation type="submission" date="2022-07" db="EMBL/GenBank/DDBJ databases">
        <title>Phylogenomic reconstructions and comparative analyses of Kickxellomycotina fungi.</title>
        <authorList>
            <person name="Reynolds N.K."/>
            <person name="Stajich J.E."/>
            <person name="Barry K."/>
            <person name="Grigoriev I.V."/>
            <person name="Crous P."/>
            <person name="Smith M.E."/>
        </authorList>
    </citation>
    <scope>NUCLEOTIDE SEQUENCE</scope>
    <source>
        <strain evidence="3">NRRL 3115</strain>
    </source>
</reference>
<dbReference type="GO" id="GO:0016192">
    <property type="term" value="P:vesicle-mediated transport"/>
    <property type="evidence" value="ECO:0007669"/>
    <property type="project" value="UniProtKB-ARBA"/>
</dbReference>
<dbReference type="Gene3D" id="1.10.1000.11">
    <property type="entry name" value="Arf Nucleotide-binding Site Opener,domain 2"/>
    <property type="match status" value="1"/>
</dbReference>
<evidence type="ECO:0000313" key="3">
    <source>
        <dbReference type="EMBL" id="KAJ2680932.1"/>
    </source>
</evidence>
<feature type="region of interest" description="Disordered" evidence="1">
    <location>
        <begin position="1370"/>
        <end position="1393"/>
    </location>
</feature>
<dbReference type="OrthoDB" id="10258608at2759"/>
<proteinExistence type="predicted"/>
<feature type="region of interest" description="Disordered" evidence="1">
    <location>
        <begin position="528"/>
        <end position="554"/>
    </location>
</feature>
<feature type="compositionally biased region" description="Low complexity" evidence="1">
    <location>
        <begin position="2068"/>
        <end position="2083"/>
    </location>
</feature>
<dbReference type="SUPFAM" id="SSF48425">
    <property type="entry name" value="Sec7 domain"/>
    <property type="match status" value="1"/>
</dbReference>
<feature type="region of interest" description="Disordered" evidence="1">
    <location>
        <begin position="2029"/>
        <end position="2099"/>
    </location>
</feature>
<dbReference type="InterPro" id="IPR032691">
    <property type="entry name" value="Mon2/Sec7/BIG1-like_HUS"/>
</dbReference>
<evidence type="ECO:0000259" key="2">
    <source>
        <dbReference type="PROSITE" id="PS50190"/>
    </source>
</evidence>
<dbReference type="Pfam" id="PF01369">
    <property type="entry name" value="Sec7"/>
    <property type="match status" value="1"/>
</dbReference>
<feature type="region of interest" description="Disordered" evidence="1">
    <location>
        <begin position="576"/>
        <end position="608"/>
    </location>
</feature>
<dbReference type="GO" id="GO:0032012">
    <property type="term" value="P:regulation of ARF protein signal transduction"/>
    <property type="evidence" value="ECO:0007669"/>
    <property type="project" value="InterPro"/>
</dbReference>
<sequence>MRKAEAKIEPLSPQGRSKPASLSADTWRLLIEAEIDATVRELRKNVLWAEAVERDGLGALWVGGGRWPSSRPLDPSAEIKAAVDNEPHNAASDTATKQSPAISKLEYYRKEFASRRTLGKAGMCIGMSSFAAKDDEYESDEYAMGRIMILESFLLLREAINGASDPKEMDVQAIIDPFLLVIRDPEITGPITRSALVSIQRFVNYGVIDFSHSDSGPALLEMARAVTHCRFEATDAASDESVLMQILNVLSTLVLTPGSDRLNDVTICEIMESVLSISCQMRLSEMLRRSAETTLFTLVTFVFGKLNSIQRETDEVQALSDALETAEMIDNAAGSDAGIPVDHPNEVSMTMPSASRMIINTDRSKDLDISAPTSAKSSAQTDATTAATLNKMDIAASAGIASTPATSPSFGLPAIHELYRALVELTNPRDLQYTDSMRLLALNTLQTAFQTAGDAMSKFAPLRELTLGDLSRNLLLILQRDQAILISPALRVLYLLFASHRKDTKGQLELFLCQTFGRIMTLPAIERQGSRTSLRAGPGTSQQVQKPGGQPLAHKQRIASESKNLAARMSGDTGLGIVEPKERTSLGTTTSHGSRSRGGSRRPSVASTHVQNDVELPLVTPPMPTLLENNAALTYEEEIELYENASLRKGIRGRIARHEIRRQLLEGLHHFLIGDESLLTDLWVNYDCDMQRGNMYDFLISFITHRAVPWPDSPNDPEDEAFLDIMLHYLIRMAVRAGVGAPQGKLGQLLGIPQTSAPHDSDKSNNAHVLNVSWTADQNDSLAAIIGANGAGTASTMPLTLAQLQDRKRHKDTMMRAAQLFNEKPKEGIAYLQRMGNLTLENSSEMTQQLARFFHETPTVNKKLLGEYLAKPSNLEVLQTYMQLFDFSGKRLDEALRSLLGAFRLPGESQQIERIVEAFSAAYFASGQPDIAIKDAAFILAYAVIMLNTDQHSRQVKVRMKFDDFAHNLRGVNDGQDFNEAFLVDVYNAIKSHEIIFPEEHEGEAGFEHAWREIYSDIAKASPWVSTRGMTADYDRGLLMASWPRFLQSIARILEHFNSDHTLRLALSGLSALVASAAHYGVSACVDESIRLLTRLTRVSDTSLHFDLGTPQIIAKSYNRYVLVDPESPTSSVGVVAERFTGAERLEKLQEQEDLSFQLTQVALEFGKDYRGQIAFVTLFDIVSQFPDEISKHGWLDVLEVVRIVVDADILPRKMRAISDILTDKMWVPRMSTLQAMDAAQKRILARQIGGADSQQSGSQGSGLFSAISSLWGGGGGSAGGGYADYTQSVSRRNELRWRASPELLVALVNRSCAAVKASDIGVLFDLGKRMGASLQTFLGILSQFFPQPPPSQPGSPADGGIHTTDEARSTVQKATTAMGLSSSSSPRTNANSVHTAGADSNYVPSSVFFFELAMSLISSSPECAPATWPSIEQSVQRMLEYADVLHTFALERTVGGLLGLATKILESCDGVEIEPNTSTPLLDVIERILRCLGLLRDVKDDTFDSVAPELVEGIGRLVDTDAKTLVSVLANWDIIRLLIKRLARVQDTAALRDESGDIARRSLGVLVEIVILLRCGAVDPLVYFNDVLETLAAFMPSDRAFAAHANRNSDKEAAFPDKPGEQSSHMSAAEASSKLVALLYEMQDIAKSRMAEDISKLGQSGTTQQQQYSGVLASSSPLVGSPEPLVQQISHQILYKGSQAEPSVASVTSTQHTLQRGALRATPLSMWVGAMNALAAYACVGNREVRQLACSNIQRAASSNLGSIGWISTAFHRVLFPLMDMLLRADLLADSAMEDTHARCISILTMFFLHNANVLQMSASNYNSSESTGQGTSPVPVATDDLVKPTATRAELTGGDAQAQSKSGIDGTAVPLLENVWLRLIGIFAVYMHTSRLASESRIPKQQSATDMQDAEGVGGRNSHLSVLGEMAEESVKNCLLVLDSMGIFGGIDGRSSTADQQDANVLWTKTWEKLDKVDPQLKSRIFPNTKASGEAVGPLSVENGEVADETSGGLANALGGLDQEKHGLASSAADNETGDGKNYDGGDGSTAADSGPGLAVGDQTSTTNDKQLQSPQQQQQEQQQQETKKKKHGRQNIIIVS</sequence>
<dbReference type="GO" id="GO:0005794">
    <property type="term" value="C:Golgi apparatus"/>
    <property type="evidence" value="ECO:0007669"/>
    <property type="project" value="UniProtKB-ARBA"/>
</dbReference>
<dbReference type="InterPro" id="IPR023394">
    <property type="entry name" value="Sec7_C_sf"/>
</dbReference>
<dbReference type="PROSITE" id="PS50190">
    <property type="entry name" value="SEC7"/>
    <property type="match status" value="1"/>
</dbReference>
<dbReference type="PANTHER" id="PTHR10663:SF388">
    <property type="entry name" value="GOLGI-SPECIFIC BREFELDIN A-RESISTANCE GUANINE NUCLEOTIDE EXCHANGE FACTOR 1"/>
    <property type="match status" value="1"/>
</dbReference>